<keyword evidence="2" id="KW-0813">Transport</keyword>
<dbReference type="Proteomes" id="UP001193680">
    <property type="component" value="Unassembled WGS sequence"/>
</dbReference>
<dbReference type="PIRSF" id="PIRSF006603">
    <property type="entry name" value="DinF"/>
    <property type="match status" value="1"/>
</dbReference>
<feature type="transmembrane region" description="Helical" evidence="10">
    <location>
        <begin position="253"/>
        <end position="273"/>
    </location>
</feature>
<dbReference type="NCBIfam" id="TIGR00797">
    <property type="entry name" value="matE"/>
    <property type="match status" value="1"/>
</dbReference>
<evidence type="ECO:0000256" key="7">
    <source>
        <dbReference type="ARBA" id="ARBA00023065"/>
    </source>
</evidence>
<keyword evidence="5 10" id="KW-0812">Transmembrane</keyword>
<evidence type="ECO:0000313" key="12">
    <source>
        <dbReference type="Proteomes" id="UP001193680"/>
    </source>
</evidence>
<keyword evidence="4" id="KW-1003">Cell membrane</keyword>
<keyword evidence="8 10" id="KW-0472">Membrane</keyword>
<feature type="transmembrane region" description="Helical" evidence="10">
    <location>
        <begin position="193"/>
        <end position="219"/>
    </location>
</feature>
<feature type="transmembrane region" description="Helical" evidence="10">
    <location>
        <begin position="355"/>
        <end position="374"/>
    </location>
</feature>
<evidence type="ECO:0000256" key="9">
    <source>
        <dbReference type="ARBA" id="ARBA00031636"/>
    </source>
</evidence>
<comment type="subcellular location">
    <subcellularLocation>
        <location evidence="1">Cell inner membrane</location>
        <topology evidence="1">Multi-pass membrane protein</topology>
    </subcellularLocation>
</comment>
<evidence type="ECO:0000256" key="1">
    <source>
        <dbReference type="ARBA" id="ARBA00004429"/>
    </source>
</evidence>
<accession>A0ABS0BSS4</accession>
<sequence>MDKSNPTNAFLTEAKLLLNLAVPIFLAQLAMTGLGLIDTLMSGRVGVDDLAAIGLGSSIMLPVFIFNTGVLLAITPLVAKAHGADQDERMRQFVVQGIWISIPLGIFALILLLQSDLLLQYLQLSDKVFLLTHDYLIYIAFGMPAMALYQVFRFFWEGMGTTLPTMWLSFIALLVNIPLNALFIYGWQDSIPAYGAAGCGIASAIVMWLMLFFGILYAYRSKITAFHIRRLNWKLPAWNAGISEILHLGIPNALALLFEISLFTFIVLFIAVLGTDAIAAHQIAISFTSVAFMLPLSLGMALTVRIGKEYGRMNIEQLLLTLKVGFGFALLIGSFLSMTSILFRDEIITVYTSDYSVAAMASSLFILAAMYQLSDAIQVASAGALRGFHDTKVTMVVNFISYWMIGLGLGYVLAFQGIFSQPMGVAGFWLGIVIGLSLAAILLGWRLHWRYRQVLSEAIVQ</sequence>
<evidence type="ECO:0000256" key="10">
    <source>
        <dbReference type="SAM" id="Phobius"/>
    </source>
</evidence>
<feature type="transmembrane region" description="Helical" evidence="10">
    <location>
        <begin position="57"/>
        <end position="81"/>
    </location>
</feature>
<dbReference type="InterPro" id="IPR002528">
    <property type="entry name" value="MATE_fam"/>
</dbReference>
<proteinExistence type="predicted"/>
<feature type="transmembrane region" description="Helical" evidence="10">
    <location>
        <begin position="425"/>
        <end position="445"/>
    </location>
</feature>
<gene>
    <name evidence="11" type="ORF">H8792_000900</name>
</gene>
<dbReference type="InterPro" id="IPR050222">
    <property type="entry name" value="MATE_MdtK"/>
</dbReference>
<feature type="transmembrane region" description="Helical" evidence="10">
    <location>
        <begin position="395"/>
        <end position="419"/>
    </location>
</feature>
<dbReference type="Pfam" id="PF01554">
    <property type="entry name" value="MatE"/>
    <property type="match status" value="2"/>
</dbReference>
<keyword evidence="12" id="KW-1185">Reference proteome</keyword>
<dbReference type="PANTHER" id="PTHR43298">
    <property type="entry name" value="MULTIDRUG RESISTANCE PROTEIN NORM-RELATED"/>
    <property type="match status" value="1"/>
</dbReference>
<evidence type="ECO:0000256" key="5">
    <source>
        <dbReference type="ARBA" id="ARBA00022692"/>
    </source>
</evidence>
<evidence type="ECO:0000256" key="2">
    <source>
        <dbReference type="ARBA" id="ARBA00022448"/>
    </source>
</evidence>
<feature type="transmembrane region" description="Helical" evidence="10">
    <location>
        <begin position="167"/>
        <end position="187"/>
    </location>
</feature>
<protein>
    <recommendedName>
        <fullName evidence="9">Multidrug-efflux transporter</fullName>
    </recommendedName>
</protein>
<name>A0ABS0BSS4_9GAMM</name>
<evidence type="ECO:0000256" key="4">
    <source>
        <dbReference type="ARBA" id="ARBA00022475"/>
    </source>
</evidence>
<comment type="caution">
    <text evidence="11">The sequence shown here is derived from an EMBL/GenBank/DDBJ whole genome shotgun (WGS) entry which is preliminary data.</text>
</comment>
<evidence type="ECO:0000256" key="3">
    <source>
        <dbReference type="ARBA" id="ARBA00022449"/>
    </source>
</evidence>
<dbReference type="PANTHER" id="PTHR43298:SF2">
    <property type="entry name" value="FMN_FAD EXPORTER YEEO-RELATED"/>
    <property type="match status" value="1"/>
</dbReference>
<feature type="transmembrane region" description="Helical" evidence="10">
    <location>
        <begin position="16"/>
        <end position="37"/>
    </location>
</feature>
<keyword evidence="6 10" id="KW-1133">Transmembrane helix</keyword>
<evidence type="ECO:0000256" key="6">
    <source>
        <dbReference type="ARBA" id="ARBA00022989"/>
    </source>
</evidence>
<keyword evidence="7" id="KW-0406">Ion transport</keyword>
<dbReference type="CDD" id="cd13131">
    <property type="entry name" value="MATE_NorM_like"/>
    <property type="match status" value="1"/>
</dbReference>
<feature type="transmembrane region" description="Helical" evidence="10">
    <location>
        <begin position="135"/>
        <end position="155"/>
    </location>
</feature>
<evidence type="ECO:0000256" key="8">
    <source>
        <dbReference type="ARBA" id="ARBA00023136"/>
    </source>
</evidence>
<feature type="transmembrane region" description="Helical" evidence="10">
    <location>
        <begin position="93"/>
        <end position="115"/>
    </location>
</feature>
<dbReference type="InterPro" id="IPR048279">
    <property type="entry name" value="MdtK-like"/>
</dbReference>
<organism evidence="11 12">
    <name type="scientific">Thiomicrorhabdus heinhorstiae</name>
    <dbReference type="NCBI Taxonomy" id="2748010"/>
    <lineage>
        <taxon>Bacteria</taxon>
        <taxon>Pseudomonadati</taxon>
        <taxon>Pseudomonadota</taxon>
        <taxon>Gammaproteobacteria</taxon>
        <taxon>Thiotrichales</taxon>
        <taxon>Piscirickettsiaceae</taxon>
        <taxon>Thiomicrorhabdus</taxon>
    </lineage>
</organism>
<evidence type="ECO:0000313" key="11">
    <source>
        <dbReference type="EMBL" id="MBF6056893.1"/>
    </source>
</evidence>
<feature type="transmembrane region" description="Helical" evidence="10">
    <location>
        <begin position="279"/>
        <end position="306"/>
    </location>
</feature>
<dbReference type="EMBL" id="JACBGI020000001">
    <property type="protein sequence ID" value="MBF6056893.1"/>
    <property type="molecule type" value="Genomic_DNA"/>
</dbReference>
<reference evidence="11 12" key="1">
    <citation type="submission" date="2020-11" db="EMBL/GenBank/DDBJ databases">
        <title>Sulfur oxidizing isolate from Hospital Hole Sinkhole.</title>
        <authorList>
            <person name="Scott K.M."/>
        </authorList>
    </citation>
    <scope>NUCLEOTIDE SEQUENCE [LARGE SCALE GENOMIC DNA]</scope>
    <source>
        <strain evidence="11 12">HH1</strain>
    </source>
</reference>
<dbReference type="RefSeq" id="WP_194947251.1">
    <property type="nucleotide sequence ID" value="NZ_JACBGI020000001.1"/>
</dbReference>
<feature type="transmembrane region" description="Helical" evidence="10">
    <location>
        <begin position="318"/>
        <end position="343"/>
    </location>
</feature>
<keyword evidence="3" id="KW-0050">Antiport</keyword>